<organism evidence="1 2">
    <name type="scientific">Mycobacterium syngnathidarum</name>
    <dbReference type="NCBI Taxonomy" id="1908205"/>
    <lineage>
        <taxon>Bacteria</taxon>
        <taxon>Bacillati</taxon>
        <taxon>Actinomycetota</taxon>
        <taxon>Actinomycetes</taxon>
        <taxon>Mycobacteriales</taxon>
        <taxon>Mycobacteriaceae</taxon>
        <taxon>Mycobacterium</taxon>
    </lineage>
</organism>
<dbReference type="OrthoDB" id="4711349at2"/>
<sequence length="197" mass="22562">MSRGPGALQRRILGALWSRGESDCYDISALSDLFPEYFLEECTALHARWRWYTVDLLDVVAFGDPRSHRVSAHRAVRSLARARRVQIMNRCPYDDPFLAQVDYYGNRFGGIDLAEIGQYADPRWPGRQGRPLWFRLPPPITDHVPDDDQLIRLELLQEGFIPEALDEFTGTTDRSAAWRSDTGQYLRWLFCGPSASG</sequence>
<reference evidence="1 2" key="1">
    <citation type="submission" date="2016-10" db="EMBL/GenBank/DDBJ databases">
        <title>Evaluation of Human, Animal and Environmental Mycobacterium chelonae Isolates by Core Genome Phylogenomic Analysis, Targeted Gene Comparison, and Anti-microbial Susceptibility Patterns: A Tale of Mistaken Identities.</title>
        <authorList>
            <person name="Fogelson S.B."/>
            <person name="Camus A.C."/>
            <person name="Lorenz W."/>
            <person name="Vasireddy R."/>
            <person name="Vasireddy S."/>
            <person name="Smith T."/>
            <person name="Brown-Elliott B.A."/>
            <person name="Wallace R.J.Jr."/>
            <person name="Hasan N.A."/>
            <person name="Reischl U."/>
            <person name="Sanchez S."/>
        </authorList>
    </citation>
    <scope>NUCLEOTIDE SEQUENCE [LARGE SCALE GENOMIC DNA]</scope>
    <source>
        <strain evidence="1 2">24999</strain>
    </source>
</reference>
<proteinExistence type="predicted"/>
<protein>
    <submittedName>
        <fullName evidence="1">Uncharacterized protein</fullName>
    </submittedName>
</protein>
<dbReference type="AlphaFoldDB" id="A0A1S1JTL9"/>
<dbReference type="RefSeq" id="WP_070946665.1">
    <property type="nucleotide sequence ID" value="NZ_MLHV01000033.1"/>
</dbReference>
<evidence type="ECO:0000313" key="1">
    <source>
        <dbReference type="EMBL" id="OHT91055.1"/>
    </source>
</evidence>
<accession>A0A1S1JTL9</accession>
<gene>
    <name evidence="1" type="ORF">BKG61_25500</name>
</gene>
<keyword evidence="2" id="KW-1185">Reference proteome</keyword>
<name>A0A1S1JTL9_9MYCO</name>
<comment type="caution">
    <text evidence="1">The sequence shown here is derived from an EMBL/GenBank/DDBJ whole genome shotgun (WGS) entry which is preliminary data.</text>
</comment>
<dbReference type="Proteomes" id="UP000179636">
    <property type="component" value="Unassembled WGS sequence"/>
</dbReference>
<evidence type="ECO:0000313" key="2">
    <source>
        <dbReference type="Proteomes" id="UP000179636"/>
    </source>
</evidence>
<dbReference type="EMBL" id="MLHV01000033">
    <property type="protein sequence ID" value="OHT91055.1"/>
    <property type="molecule type" value="Genomic_DNA"/>
</dbReference>